<feature type="transmembrane region" description="Helical" evidence="6">
    <location>
        <begin position="6"/>
        <end position="26"/>
    </location>
</feature>
<keyword evidence="5 6" id="KW-0472">Membrane</keyword>
<dbReference type="Proteomes" id="UP001152798">
    <property type="component" value="Chromosome 5"/>
</dbReference>
<organism evidence="7 8">
    <name type="scientific">Nezara viridula</name>
    <name type="common">Southern green stink bug</name>
    <name type="synonym">Cimex viridulus</name>
    <dbReference type="NCBI Taxonomy" id="85310"/>
    <lineage>
        <taxon>Eukaryota</taxon>
        <taxon>Metazoa</taxon>
        <taxon>Ecdysozoa</taxon>
        <taxon>Arthropoda</taxon>
        <taxon>Hexapoda</taxon>
        <taxon>Insecta</taxon>
        <taxon>Pterygota</taxon>
        <taxon>Neoptera</taxon>
        <taxon>Paraneoptera</taxon>
        <taxon>Hemiptera</taxon>
        <taxon>Heteroptera</taxon>
        <taxon>Panheteroptera</taxon>
        <taxon>Pentatomomorpha</taxon>
        <taxon>Pentatomoidea</taxon>
        <taxon>Pentatomidae</taxon>
        <taxon>Pentatominae</taxon>
        <taxon>Nezara</taxon>
    </lineage>
</organism>
<keyword evidence="8" id="KW-1185">Reference proteome</keyword>
<evidence type="ECO:0000256" key="5">
    <source>
        <dbReference type="ARBA" id="ARBA00023136"/>
    </source>
</evidence>
<dbReference type="PANTHER" id="PTHR28668">
    <property type="entry name" value="TRANSMEMBRANE PROTEIN 234"/>
    <property type="match status" value="1"/>
</dbReference>
<dbReference type="Gene3D" id="1.10.3730.20">
    <property type="match status" value="1"/>
</dbReference>
<reference evidence="7" key="1">
    <citation type="submission" date="2022-01" db="EMBL/GenBank/DDBJ databases">
        <authorList>
            <person name="King R."/>
        </authorList>
    </citation>
    <scope>NUCLEOTIDE SEQUENCE</scope>
</reference>
<dbReference type="SUPFAM" id="SSF103481">
    <property type="entry name" value="Multidrug resistance efflux transporter EmrE"/>
    <property type="match status" value="1"/>
</dbReference>
<dbReference type="Pfam" id="PF10639">
    <property type="entry name" value="TMEM234"/>
    <property type="match status" value="1"/>
</dbReference>
<evidence type="ECO:0000256" key="1">
    <source>
        <dbReference type="ARBA" id="ARBA00004141"/>
    </source>
</evidence>
<accession>A0A9P0HIE9</accession>
<comment type="similarity">
    <text evidence="2">Belongs to the TMEM234 family.</text>
</comment>
<feature type="transmembrane region" description="Helical" evidence="6">
    <location>
        <begin position="81"/>
        <end position="104"/>
    </location>
</feature>
<dbReference type="GO" id="GO:0016020">
    <property type="term" value="C:membrane"/>
    <property type="evidence" value="ECO:0007669"/>
    <property type="project" value="UniProtKB-SubCell"/>
</dbReference>
<dbReference type="InterPro" id="IPR018908">
    <property type="entry name" value="TMEM234"/>
</dbReference>
<evidence type="ECO:0000313" key="8">
    <source>
        <dbReference type="Proteomes" id="UP001152798"/>
    </source>
</evidence>
<dbReference type="AlphaFoldDB" id="A0A9P0HIE9"/>
<evidence type="ECO:0000256" key="6">
    <source>
        <dbReference type="SAM" id="Phobius"/>
    </source>
</evidence>
<protein>
    <recommendedName>
        <fullName evidence="9">Transmembrane protein 234 homolog</fullName>
    </recommendedName>
</protein>
<evidence type="ECO:0000256" key="2">
    <source>
        <dbReference type="ARBA" id="ARBA00005977"/>
    </source>
</evidence>
<evidence type="ECO:0000256" key="3">
    <source>
        <dbReference type="ARBA" id="ARBA00022692"/>
    </source>
</evidence>
<evidence type="ECO:0000256" key="4">
    <source>
        <dbReference type="ARBA" id="ARBA00022989"/>
    </source>
</evidence>
<evidence type="ECO:0000313" key="7">
    <source>
        <dbReference type="EMBL" id="CAH1402111.1"/>
    </source>
</evidence>
<dbReference type="InterPro" id="IPR037185">
    <property type="entry name" value="EmrE-like"/>
</dbReference>
<gene>
    <name evidence="7" type="ORF">NEZAVI_LOCUS11003</name>
</gene>
<comment type="subcellular location">
    <subcellularLocation>
        <location evidence="1">Membrane</location>
        <topology evidence="1">Multi-pass membrane protein</topology>
    </subcellularLocation>
</comment>
<dbReference type="EMBL" id="OV725081">
    <property type="protein sequence ID" value="CAH1402111.1"/>
    <property type="molecule type" value="Genomic_DNA"/>
</dbReference>
<name>A0A9P0HIE9_NEZVI</name>
<proteinExistence type="inferred from homology"/>
<keyword evidence="3 6" id="KW-0812">Transmembrane</keyword>
<sequence length="129" mass="14532">MGLINFGSVLNLFMVGFFWGVTNPFLKRGTAGVSNIHDDNRFLKMIKEILFLATNWKYMTPFLINQCGSILYFISLKDSDLTLAVPICNSLAFVWTAVVGWWLGEEIPNRASQVGMMMIAFGICCYLMA</sequence>
<dbReference type="OrthoDB" id="43458at2759"/>
<evidence type="ECO:0008006" key="9">
    <source>
        <dbReference type="Google" id="ProtNLM"/>
    </source>
</evidence>
<dbReference type="PANTHER" id="PTHR28668:SF1">
    <property type="entry name" value="TRANSMEMBRANE PROTEIN 234"/>
    <property type="match status" value="1"/>
</dbReference>
<keyword evidence="4 6" id="KW-1133">Transmembrane helix</keyword>